<organism evidence="1 2">
    <name type="scientific">Neonectria magnoliae</name>
    <dbReference type="NCBI Taxonomy" id="2732573"/>
    <lineage>
        <taxon>Eukaryota</taxon>
        <taxon>Fungi</taxon>
        <taxon>Dikarya</taxon>
        <taxon>Ascomycota</taxon>
        <taxon>Pezizomycotina</taxon>
        <taxon>Sordariomycetes</taxon>
        <taxon>Hypocreomycetidae</taxon>
        <taxon>Hypocreales</taxon>
        <taxon>Nectriaceae</taxon>
        <taxon>Neonectria</taxon>
    </lineage>
</organism>
<evidence type="ECO:0000313" key="2">
    <source>
        <dbReference type="Proteomes" id="UP001498421"/>
    </source>
</evidence>
<reference evidence="1 2" key="1">
    <citation type="journal article" date="2025" name="Microbiol. Resour. Announc.">
        <title>Draft genome sequences for Neonectria magnoliae and Neonectria punicea, canker pathogens of Liriodendron tulipifera and Acer saccharum in West Virginia.</title>
        <authorList>
            <person name="Petronek H.M."/>
            <person name="Kasson M.T."/>
            <person name="Metheny A.M."/>
            <person name="Stauder C.M."/>
            <person name="Lovett B."/>
            <person name="Lynch S.C."/>
            <person name="Garnas J.R."/>
            <person name="Kasson L.R."/>
            <person name="Stajich J.E."/>
        </authorList>
    </citation>
    <scope>NUCLEOTIDE SEQUENCE [LARGE SCALE GENOMIC DNA]</scope>
    <source>
        <strain evidence="1 2">NRRL 64651</strain>
    </source>
</reference>
<dbReference type="Proteomes" id="UP001498421">
    <property type="component" value="Unassembled WGS sequence"/>
</dbReference>
<sequence>MSTEDRAGEIRLALNLYAALKGEFIDPGQDLWIEHLPSPHGTPESFRAALTYGDKQYHFGYLTQGFRAQCLVEGFDMVHILVASGSVDNAYDAATGQTAHVSTSRSERLEQIPWATRTTCAPKDVVVYLDAHDTVEEFIDAGHDRRRLDVAKHQMGGFLGAAAGLWDWNIDQRVLWFFARENFAVSEISNRMFRHSITARLQPFTSLSLRLPYIEACVFQMVLPILDYDYRLAYLMSHSSSGRHDTKVNRIKIQLAALLHVRN</sequence>
<accession>A0ABR1IFQ5</accession>
<gene>
    <name evidence="1" type="ORF">QQZ08_001457</name>
</gene>
<name>A0ABR1IFQ5_9HYPO</name>
<protein>
    <submittedName>
        <fullName evidence="1">Uncharacterized protein</fullName>
    </submittedName>
</protein>
<proteinExistence type="predicted"/>
<evidence type="ECO:0000313" key="1">
    <source>
        <dbReference type="EMBL" id="KAK7431839.1"/>
    </source>
</evidence>
<dbReference type="EMBL" id="JAZAVK010000008">
    <property type="protein sequence ID" value="KAK7431839.1"/>
    <property type="molecule type" value="Genomic_DNA"/>
</dbReference>
<comment type="caution">
    <text evidence="1">The sequence shown here is derived from an EMBL/GenBank/DDBJ whole genome shotgun (WGS) entry which is preliminary data.</text>
</comment>
<keyword evidence="2" id="KW-1185">Reference proteome</keyword>